<evidence type="ECO:0000313" key="2">
    <source>
        <dbReference type="Proteomes" id="UP001179952"/>
    </source>
</evidence>
<proteinExistence type="predicted"/>
<organism evidence="1 2">
    <name type="scientific">Acorus gramineus</name>
    <name type="common">Dwarf sweet flag</name>
    <dbReference type="NCBI Taxonomy" id="55184"/>
    <lineage>
        <taxon>Eukaryota</taxon>
        <taxon>Viridiplantae</taxon>
        <taxon>Streptophyta</taxon>
        <taxon>Embryophyta</taxon>
        <taxon>Tracheophyta</taxon>
        <taxon>Spermatophyta</taxon>
        <taxon>Magnoliopsida</taxon>
        <taxon>Liliopsida</taxon>
        <taxon>Acoraceae</taxon>
        <taxon>Acorus</taxon>
    </lineage>
</organism>
<dbReference type="EMBL" id="JAUJYN010000007">
    <property type="protein sequence ID" value="KAK1267699.1"/>
    <property type="molecule type" value="Genomic_DNA"/>
</dbReference>
<sequence length="78" mass="8477">MEETKATTPNMAGADCAGCGIDFETKDEVIPPHLLVDEEVRHDEELLNNIDLRGDEADVKARILAWAKAVAASINSEL</sequence>
<evidence type="ECO:0000313" key="1">
    <source>
        <dbReference type="EMBL" id="KAK1267699.1"/>
    </source>
</evidence>
<name>A0AAV9ATX0_ACOGR</name>
<gene>
    <name evidence="1" type="ORF">QJS04_geneDACA014558</name>
</gene>
<dbReference type="Proteomes" id="UP001179952">
    <property type="component" value="Unassembled WGS sequence"/>
</dbReference>
<protein>
    <submittedName>
        <fullName evidence="1">Uncharacterized protein</fullName>
    </submittedName>
</protein>
<accession>A0AAV9ATX0</accession>
<keyword evidence="2" id="KW-1185">Reference proteome</keyword>
<comment type="caution">
    <text evidence="1">The sequence shown here is derived from an EMBL/GenBank/DDBJ whole genome shotgun (WGS) entry which is preliminary data.</text>
</comment>
<dbReference type="AlphaFoldDB" id="A0AAV9ATX0"/>
<reference evidence="1" key="1">
    <citation type="journal article" date="2023" name="Nat. Commun.">
        <title>Diploid and tetraploid genomes of Acorus and the evolution of monocots.</title>
        <authorList>
            <person name="Ma L."/>
            <person name="Liu K.W."/>
            <person name="Li Z."/>
            <person name="Hsiao Y.Y."/>
            <person name="Qi Y."/>
            <person name="Fu T."/>
            <person name="Tang G.D."/>
            <person name="Zhang D."/>
            <person name="Sun W.H."/>
            <person name="Liu D.K."/>
            <person name="Li Y."/>
            <person name="Chen G.Z."/>
            <person name="Liu X.D."/>
            <person name="Liao X.Y."/>
            <person name="Jiang Y.T."/>
            <person name="Yu X."/>
            <person name="Hao Y."/>
            <person name="Huang J."/>
            <person name="Zhao X.W."/>
            <person name="Ke S."/>
            <person name="Chen Y.Y."/>
            <person name="Wu W.L."/>
            <person name="Hsu J.L."/>
            <person name="Lin Y.F."/>
            <person name="Huang M.D."/>
            <person name="Li C.Y."/>
            <person name="Huang L."/>
            <person name="Wang Z.W."/>
            <person name="Zhao X."/>
            <person name="Zhong W.Y."/>
            <person name="Peng D.H."/>
            <person name="Ahmad S."/>
            <person name="Lan S."/>
            <person name="Zhang J.S."/>
            <person name="Tsai W.C."/>
            <person name="Van de Peer Y."/>
            <person name="Liu Z.J."/>
        </authorList>
    </citation>
    <scope>NUCLEOTIDE SEQUENCE</scope>
    <source>
        <strain evidence="1">SCP</strain>
    </source>
</reference>
<reference evidence="1" key="2">
    <citation type="submission" date="2023-06" db="EMBL/GenBank/DDBJ databases">
        <authorList>
            <person name="Ma L."/>
            <person name="Liu K.-W."/>
            <person name="Li Z."/>
            <person name="Hsiao Y.-Y."/>
            <person name="Qi Y."/>
            <person name="Fu T."/>
            <person name="Tang G."/>
            <person name="Zhang D."/>
            <person name="Sun W.-H."/>
            <person name="Liu D.-K."/>
            <person name="Li Y."/>
            <person name="Chen G.-Z."/>
            <person name="Liu X.-D."/>
            <person name="Liao X.-Y."/>
            <person name="Jiang Y.-T."/>
            <person name="Yu X."/>
            <person name="Hao Y."/>
            <person name="Huang J."/>
            <person name="Zhao X.-W."/>
            <person name="Ke S."/>
            <person name="Chen Y.-Y."/>
            <person name="Wu W.-L."/>
            <person name="Hsu J.-L."/>
            <person name="Lin Y.-F."/>
            <person name="Huang M.-D."/>
            <person name="Li C.-Y."/>
            <person name="Huang L."/>
            <person name="Wang Z.-W."/>
            <person name="Zhao X."/>
            <person name="Zhong W.-Y."/>
            <person name="Peng D.-H."/>
            <person name="Ahmad S."/>
            <person name="Lan S."/>
            <person name="Zhang J.-S."/>
            <person name="Tsai W.-C."/>
            <person name="Van De Peer Y."/>
            <person name="Liu Z.-J."/>
        </authorList>
    </citation>
    <scope>NUCLEOTIDE SEQUENCE</scope>
    <source>
        <strain evidence="1">SCP</strain>
        <tissue evidence="1">Leaves</tissue>
    </source>
</reference>